<dbReference type="InterPro" id="IPR016032">
    <property type="entry name" value="Sig_transdc_resp-reg_C-effctor"/>
</dbReference>
<proteinExistence type="predicted"/>
<dbReference type="PROSITE" id="PS51755">
    <property type="entry name" value="OMPR_PHOB"/>
    <property type="match status" value="1"/>
</dbReference>
<keyword evidence="1" id="KW-0597">Phosphoprotein</keyword>
<dbReference type="PANTHER" id="PTHR48111">
    <property type="entry name" value="REGULATOR OF RPOS"/>
    <property type="match status" value="1"/>
</dbReference>
<dbReference type="GO" id="GO:0006355">
    <property type="term" value="P:regulation of DNA-templated transcription"/>
    <property type="evidence" value="ECO:0007669"/>
    <property type="project" value="InterPro"/>
</dbReference>
<keyword evidence="3" id="KW-0238">DNA-binding</keyword>
<sequence length="222" mass="24854">MRILVVEDDLAIAAGICEGLALSNFHSEHVTLGAEALALLTHTSFDFIVLDLGLPDIDGQQLCQEIRKKYSTPIIIVSARDTEIDRVLGLELGADDYLVKPFSMKELVARIRAVLRRQNIDVAEVKAHTTHGLFIDERVHRVMLNELEISLTNTEYEILTMLYSDPGKTFKRHDILSEVWGNNWFGSTKTLDAHVASIRKKLGDANWIESVRGVGFRLGNVS</sequence>
<dbReference type="SMART" id="SM00448">
    <property type="entry name" value="REC"/>
    <property type="match status" value="1"/>
</dbReference>
<dbReference type="InterPro" id="IPR039420">
    <property type="entry name" value="WalR-like"/>
</dbReference>
<dbReference type="InterPro" id="IPR011006">
    <property type="entry name" value="CheY-like_superfamily"/>
</dbReference>
<evidence type="ECO:0000256" key="2">
    <source>
        <dbReference type="ARBA" id="ARBA00023012"/>
    </source>
</evidence>
<keyword evidence="2" id="KW-0902">Two-component regulatory system</keyword>
<dbReference type="InterPro" id="IPR036388">
    <property type="entry name" value="WH-like_DNA-bd_sf"/>
</dbReference>
<dbReference type="Pfam" id="PF00072">
    <property type="entry name" value="Response_reg"/>
    <property type="match status" value="1"/>
</dbReference>
<evidence type="ECO:0000256" key="3">
    <source>
        <dbReference type="ARBA" id="ARBA00023125"/>
    </source>
</evidence>
<name>A0A6J7XVF6_9ZZZZ</name>
<dbReference type="Gene3D" id="3.40.50.2300">
    <property type="match status" value="1"/>
</dbReference>
<accession>A0A6J7XVF6</accession>
<dbReference type="Gene3D" id="6.10.250.690">
    <property type="match status" value="1"/>
</dbReference>
<organism evidence="6">
    <name type="scientific">freshwater metagenome</name>
    <dbReference type="NCBI Taxonomy" id="449393"/>
    <lineage>
        <taxon>unclassified sequences</taxon>
        <taxon>metagenomes</taxon>
        <taxon>ecological metagenomes</taxon>
    </lineage>
</organism>
<dbReference type="GO" id="GO:0000156">
    <property type="term" value="F:phosphorelay response regulator activity"/>
    <property type="evidence" value="ECO:0007669"/>
    <property type="project" value="TreeGrafter"/>
</dbReference>
<dbReference type="Gene3D" id="1.10.10.10">
    <property type="entry name" value="Winged helix-like DNA-binding domain superfamily/Winged helix DNA-binding domain"/>
    <property type="match status" value="1"/>
</dbReference>
<feature type="domain" description="Response regulatory" evidence="4">
    <location>
        <begin position="2"/>
        <end position="115"/>
    </location>
</feature>
<dbReference type="CDD" id="cd17624">
    <property type="entry name" value="REC_OmpR_PmrA-like"/>
    <property type="match status" value="1"/>
</dbReference>
<evidence type="ECO:0000313" key="6">
    <source>
        <dbReference type="EMBL" id="CAB5240831.1"/>
    </source>
</evidence>
<evidence type="ECO:0000259" key="5">
    <source>
        <dbReference type="PROSITE" id="PS51755"/>
    </source>
</evidence>
<dbReference type="SUPFAM" id="SSF46894">
    <property type="entry name" value="C-terminal effector domain of the bipartite response regulators"/>
    <property type="match status" value="1"/>
</dbReference>
<dbReference type="Pfam" id="PF00486">
    <property type="entry name" value="Trans_reg_C"/>
    <property type="match status" value="1"/>
</dbReference>
<gene>
    <name evidence="6" type="ORF">UFOPK3554_01075</name>
</gene>
<dbReference type="PANTHER" id="PTHR48111:SF40">
    <property type="entry name" value="PHOSPHATE REGULON TRANSCRIPTIONAL REGULATORY PROTEIN PHOB"/>
    <property type="match status" value="1"/>
</dbReference>
<dbReference type="PROSITE" id="PS50110">
    <property type="entry name" value="RESPONSE_REGULATORY"/>
    <property type="match status" value="1"/>
</dbReference>
<dbReference type="AlphaFoldDB" id="A0A6J7XVF6"/>
<evidence type="ECO:0000259" key="4">
    <source>
        <dbReference type="PROSITE" id="PS50110"/>
    </source>
</evidence>
<dbReference type="EMBL" id="CAFBSG010000018">
    <property type="protein sequence ID" value="CAB5240831.1"/>
    <property type="molecule type" value="Genomic_DNA"/>
</dbReference>
<dbReference type="GO" id="GO:0032993">
    <property type="term" value="C:protein-DNA complex"/>
    <property type="evidence" value="ECO:0007669"/>
    <property type="project" value="TreeGrafter"/>
</dbReference>
<protein>
    <submittedName>
        <fullName evidence="6">Unannotated protein</fullName>
    </submittedName>
</protein>
<dbReference type="CDD" id="cd00383">
    <property type="entry name" value="trans_reg_C"/>
    <property type="match status" value="1"/>
</dbReference>
<dbReference type="GO" id="GO:0005829">
    <property type="term" value="C:cytosol"/>
    <property type="evidence" value="ECO:0007669"/>
    <property type="project" value="TreeGrafter"/>
</dbReference>
<dbReference type="InterPro" id="IPR001789">
    <property type="entry name" value="Sig_transdc_resp-reg_receiver"/>
</dbReference>
<reference evidence="6" key="1">
    <citation type="submission" date="2020-05" db="EMBL/GenBank/DDBJ databases">
        <authorList>
            <person name="Chiriac C."/>
            <person name="Salcher M."/>
            <person name="Ghai R."/>
            <person name="Kavagutti S V."/>
        </authorList>
    </citation>
    <scope>NUCLEOTIDE SEQUENCE</scope>
</reference>
<evidence type="ECO:0000256" key="1">
    <source>
        <dbReference type="ARBA" id="ARBA00022553"/>
    </source>
</evidence>
<dbReference type="SUPFAM" id="SSF52172">
    <property type="entry name" value="CheY-like"/>
    <property type="match status" value="1"/>
</dbReference>
<feature type="domain" description="OmpR/PhoB-type" evidence="5">
    <location>
        <begin position="125"/>
        <end position="220"/>
    </location>
</feature>
<dbReference type="SMART" id="SM00862">
    <property type="entry name" value="Trans_reg_C"/>
    <property type="match status" value="1"/>
</dbReference>
<dbReference type="InterPro" id="IPR001867">
    <property type="entry name" value="OmpR/PhoB-type_DNA-bd"/>
</dbReference>
<dbReference type="GO" id="GO:0000976">
    <property type="term" value="F:transcription cis-regulatory region binding"/>
    <property type="evidence" value="ECO:0007669"/>
    <property type="project" value="TreeGrafter"/>
</dbReference>